<organism evidence="2 3">
    <name type="scientific">Lithocarpus litseifolius</name>
    <dbReference type="NCBI Taxonomy" id="425828"/>
    <lineage>
        <taxon>Eukaryota</taxon>
        <taxon>Viridiplantae</taxon>
        <taxon>Streptophyta</taxon>
        <taxon>Embryophyta</taxon>
        <taxon>Tracheophyta</taxon>
        <taxon>Spermatophyta</taxon>
        <taxon>Magnoliopsida</taxon>
        <taxon>eudicotyledons</taxon>
        <taxon>Gunneridae</taxon>
        <taxon>Pentapetalae</taxon>
        <taxon>rosids</taxon>
        <taxon>fabids</taxon>
        <taxon>Fagales</taxon>
        <taxon>Fagaceae</taxon>
        <taxon>Lithocarpus</taxon>
    </lineage>
</organism>
<sequence length="330" mass="37155">MNPHPHPISCPQCIFEQSIKELSTKELKESSKKLKKNVQDMIAQMKQMKTQTDSIGKPRIIDHNKIIAAPVEDNINDDMLVVEKPQVTPKPNVDKDVHASANVALTCVQGNESIKEQQGKEMVSKESIMLEGVHDVILEANESAFDKSSMVHEDKQFAIMDKVDNIVFLMVQEKIMLIPHIDFVISEEFDIVNIKNFLFSMLSKVIPDLKQVLLVDILILQHFRTRGVSRPDPHPPDRPNRPISTRFQPEPMLLTVGYGFPLPRPDAGGSSGGFLLQNPSHPTRPMLHTNPANSGEIKLRSGEISTVFGKIELRSDDISTVFKEIRLYRA</sequence>
<reference evidence="2 3" key="1">
    <citation type="submission" date="2024-01" db="EMBL/GenBank/DDBJ databases">
        <title>A telomere-to-telomere, gap-free genome of sweet tea (Lithocarpus litseifolius).</title>
        <authorList>
            <person name="Zhou J."/>
        </authorList>
    </citation>
    <scope>NUCLEOTIDE SEQUENCE [LARGE SCALE GENOMIC DNA]</scope>
    <source>
        <strain evidence="2">Zhou-2022a</strain>
        <tissue evidence="2">Leaf</tissue>
    </source>
</reference>
<keyword evidence="3" id="KW-1185">Reference proteome</keyword>
<gene>
    <name evidence="2" type="ORF">SO802_006247</name>
</gene>
<dbReference type="AlphaFoldDB" id="A0AAW2DNR0"/>
<keyword evidence="1" id="KW-0175">Coiled coil</keyword>
<name>A0AAW2DNR0_9ROSI</name>
<dbReference type="EMBL" id="JAZDWU010000002">
    <property type="protein sequence ID" value="KAL0011139.1"/>
    <property type="molecule type" value="Genomic_DNA"/>
</dbReference>
<feature type="coiled-coil region" evidence="1">
    <location>
        <begin position="24"/>
        <end position="51"/>
    </location>
</feature>
<dbReference type="Proteomes" id="UP001459277">
    <property type="component" value="Unassembled WGS sequence"/>
</dbReference>
<evidence type="ECO:0000313" key="2">
    <source>
        <dbReference type="EMBL" id="KAL0011139.1"/>
    </source>
</evidence>
<accession>A0AAW2DNR0</accession>
<evidence type="ECO:0000313" key="3">
    <source>
        <dbReference type="Proteomes" id="UP001459277"/>
    </source>
</evidence>
<proteinExistence type="predicted"/>
<protein>
    <submittedName>
        <fullName evidence="2">Uncharacterized protein</fullName>
    </submittedName>
</protein>
<evidence type="ECO:0000256" key="1">
    <source>
        <dbReference type="SAM" id="Coils"/>
    </source>
</evidence>
<comment type="caution">
    <text evidence="2">The sequence shown here is derived from an EMBL/GenBank/DDBJ whole genome shotgun (WGS) entry which is preliminary data.</text>
</comment>